<organism evidence="2 3">
    <name type="scientific">Crucibulum laeve</name>
    <dbReference type="NCBI Taxonomy" id="68775"/>
    <lineage>
        <taxon>Eukaryota</taxon>
        <taxon>Fungi</taxon>
        <taxon>Dikarya</taxon>
        <taxon>Basidiomycota</taxon>
        <taxon>Agaricomycotina</taxon>
        <taxon>Agaricomycetes</taxon>
        <taxon>Agaricomycetidae</taxon>
        <taxon>Agaricales</taxon>
        <taxon>Agaricineae</taxon>
        <taxon>Nidulariaceae</taxon>
        <taxon>Crucibulum</taxon>
    </lineage>
</organism>
<dbReference type="OrthoDB" id="427280at2759"/>
<dbReference type="GO" id="GO:0015035">
    <property type="term" value="F:protein-disulfide reductase activity"/>
    <property type="evidence" value="ECO:0007669"/>
    <property type="project" value="TreeGrafter"/>
</dbReference>
<evidence type="ECO:0000259" key="1">
    <source>
        <dbReference type="Pfam" id="PF00085"/>
    </source>
</evidence>
<keyword evidence="3" id="KW-1185">Reference proteome</keyword>
<dbReference type="CDD" id="cd02947">
    <property type="entry name" value="TRX_family"/>
    <property type="match status" value="2"/>
</dbReference>
<dbReference type="GO" id="GO:0005737">
    <property type="term" value="C:cytoplasm"/>
    <property type="evidence" value="ECO:0007669"/>
    <property type="project" value="TreeGrafter"/>
</dbReference>
<evidence type="ECO:0000313" key="3">
    <source>
        <dbReference type="Proteomes" id="UP000308652"/>
    </source>
</evidence>
<name>A0A5C3LGQ0_9AGAR</name>
<dbReference type="EMBL" id="ML213774">
    <property type="protein sequence ID" value="TFK31343.1"/>
    <property type="molecule type" value="Genomic_DNA"/>
</dbReference>
<feature type="domain" description="Thioredoxin" evidence="1">
    <location>
        <begin position="7"/>
        <end position="109"/>
    </location>
</feature>
<proteinExistence type="predicted"/>
<dbReference type="Pfam" id="PF00085">
    <property type="entry name" value="Thioredoxin"/>
    <property type="match status" value="1"/>
</dbReference>
<dbReference type="InterPro" id="IPR013766">
    <property type="entry name" value="Thioredoxin_domain"/>
</dbReference>
<protein>
    <recommendedName>
        <fullName evidence="1">Thioredoxin domain-containing protein</fullName>
    </recommendedName>
</protein>
<sequence>MSLVPHITKANQYITISASHGYAVVYLYTDSCPACVTMTPVFERTAMAHGMSQNIKFYKLNGGADWRGLDQIFVKFRDRGFPRVIIFKDNKISASCLGRKPRKEFEEWLLFHTASNKSAVVKACTLKPVEAGKELMDSSPLIKINDLEGVSPYINSPNPIFIVLGVSEAPYYQALSILLQQTALLKADEVVMILVTFDDADDPDMQDYIETYFLKYRAYAMMILNMELFGNCQFDAGELDEHFTSWLDNCLIATSVANSADSGKAENSFDYDQPQSTIEITSKRDLYEEITNGGTLIVLFHDDMPLSKAMAMVHEAASHHPHQQNTKFFRVDFDLYDAFVEPLSLEQGPTTFVFHDGREVASRKGAMLATEFEAWTTQALSRAKMTKLPFVSAYVTDIDRKSLLSVHALSDKASLPSRSTSRASDASHWDAASDAERLRGRLKCEGGHEDRAQRRGLAKLLKRSKPFFDKERGCVIVPSDSHEGLQLGRASEGGSYFNLTLRLSPDDPMKIEFRMEFGTDPTVDLKSRFESATLTIDFGYDDEDGKPHLLKLREVHPKDLKGEASVIHFGKESEASLGVGVGYTAASVTAEGKMSKNASFSRKTVPRVKGSGDLTHSAYWTFEEDGGEAGQHGLDPHYELSVVLSHAPIPLGEIWMTFWGKAVLRLPRSKEKLKLGSQEEPFRRTLPLDLDSFDV</sequence>
<dbReference type="Gene3D" id="3.40.30.10">
    <property type="entry name" value="Glutaredoxin"/>
    <property type="match status" value="2"/>
</dbReference>
<dbReference type="SUPFAM" id="SSF52833">
    <property type="entry name" value="Thioredoxin-like"/>
    <property type="match status" value="2"/>
</dbReference>
<dbReference type="AlphaFoldDB" id="A0A5C3LGQ0"/>
<dbReference type="InterPro" id="IPR036249">
    <property type="entry name" value="Thioredoxin-like_sf"/>
</dbReference>
<gene>
    <name evidence="2" type="ORF">BDQ12DRAFT_740084</name>
</gene>
<dbReference type="PANTHER" id="PTHR45663:SF11">
    <property type="entry name" value="GEO12009P1"/>
    <property type="match status" value="1"/>
</dbReference>
<dbReference type="PANTHER" id="PTHR45663">
    <property type="entry name" value="GEO12009P1"/>
    <property type="match status" value="1"/>
</dbReference>
<accession>A0A5C3LGQ0</accession>
<evidence type="ECO:0000313" key="2">
    <source>
        <dbReference type="EMBL" id="TFK31343.1"/>
    </source>
</evidence>
<dbReference type="Proteomes" id="UP000308652">
    <property type="component" value="Unassembled WGS sequence"/>
</dbReference>
<dbReference type="STRING" id="68775.A0A5C3LGQ0"/>
<reference evidence="2 3" key="1">
    <citation type="journal article" date="2019" name="Nat. Ecol. Evol.">
        <title>Megaphylogeny resolves global patterns of mushroom evolution.</title>
        <authorList>
            <person name="Varga T."/>
            <person name="Krizsan K."/>
            <person name="Foldi C."/>
            <person name="Dima B."/>
            <person name="Sanchez-Garcia M."/>
            <person name="Sanchez-Ramirez S."/>
            <person name="Szollosi G.J."/>
            <person name="Szarkandi J.G."/>
            <person name="Papp V."/>
            <person name="Albert L."/>
            <person name="Andreopoulos W."/>
            <person name="Angelini C."/>
            <person name="Antonin V."/>
            <person name="Barry K.W."/>
            <person name="Bougher N.L."/>
            <person name="Buchanan P."/>
            <person name="Buyck B."/>
            <person name="Bense V."/>
            <person name="Catcheside P."/>
            <person name="Chovatia M."/>
            <person name="Cooper J."/>
            <person name="Damon W."/>
            <person name="Desjardin D."/>
            <person name="Finy P."/>
            <person name="Geml J."/>
            <person name="Haridas S."/>
            <person name="Hughes K."/>
            <person name="Justo A."/>
            <person name="Karasinski D."/>
            <person name="Kautmanova I."/>
            <person name="Kiss B."/>
            <person name="Kocsube S."/>
            <person name="Kotiranta H."/>
            <person name="LaButti K.M."/>
            <person name="Lechner B.E."/>
            <person name="Liimatainen K."/>
            <person name="Lipzen A."/>
            <person name="Lukacs Z."/>
            <person name="Mihaltcheva S."/>
            <person name="Morgado L.N."/>
            <person name="Niskanen T."/>
            <person name="Noordeloos M.E."/>
            <person name="Ohm R.A."/>
            <person name="Ortiz-Santana B."/>
            <person name="Ovrebo C."/>
            <person name="Racz N."/>
            <person name="Riley R."/>
            <person name="Savchenko A."/>
            <person name="Shiryaev A."/>
            <person name="Soop K."/>
            <person name="Spirin V."/>
            <person name="Szebenyi C."/>
            <person name="Tomsovsky M."/>
            <person name="Tulloss R.E."/>
            <person name="Uehling J."/>
            <person name="Grigoriev I.V."/>
            <person name="Vagvolgyi C."/>
            <person name="Papp T."/>
            <person name="Martin F.M."/>
            <person name="Miettinen O."/>
            <person name="Hibbett D.S."/>
            <person name="Nagy L.G."/>
        </authorList>
    </citation>
    <scope>NUCLEOTIDE SEQUENCE [LARGE SCALE GENOMIC DNA]</scope>
    <source>
        <strain evidence="2 3">CBS 166.37</strain>
    </source>
</reference>